<keyword evidence="1" id="KW-0175">Coiled coil</keyword>
<dbReference type="OrthoDB" id="5976950at2759"/>
<dbReference type="PANTHER" id="PTHR28577:SF1">
    <property type="entry name" value="CENTROMERE PROTEIN P"/>
    <property type="match status" value="1"/>
</dbReference>
<dbReference type="PANTHER" id="PTHR28577">
    <property type="entry name" value="CENTROMERE PROTEIN P"/>
    <property type="match status" value="1"/>
</dbReference>
<evidence type="ECO:0000256" key="1">
    <source>
        <dbReference type="SAM" id="Coils"/>
    </source>
</evidence>
<dbReference type="GO" id="GO:0005634">
    <property type="term" value="C:nucleus"/>
    <property type="evidence" value="ECO:0007669"/>
    <property type="project" value="TreeGrafter"/>
</dbReference>
<organism evidence="2 3">
    <name type="scientific">Branchiostoma belcheri</name>
    <name type="common">Amphioxus</name>
    <dbReference type="NCBI Taxonomy" id="7741"/>
    <lineage>
        <taxon>Eukaryota</taxon>
        <taxon>Metazoa</taxon>
        <taxon>Chordata</taxon>
        <taxon>Cephalochordata</taxon>
        <taxon>Leptocardii</taxon>
        <taxon>Amphioxiformes</taxon>
        <taxon>Branchiostomatidae</taxon>
        <taxon>Branchiostoma</taxon>
    </lineage>
</organism>
<proteinExistence type="predicted"/>
<protein>
    <submittedName>
        <fullName evidence="3">Uncharacterized protein LOC109477263</fullName>
    </submittedName>
</protein>
<dbReference type="Pfam" id="PF13096">
    <property type="entry name" value="CENP-P"/>
    <property type="match status" value="1"/>
</dbReference>
<dbReference type="AlphaFoldDB" id="A0A6P4ZWA1"/>
<dbReference type="RefSeq" id="XP_019633906.1">
    <property type="nucleotide sequence ID" value="XM_019778347.1"/>
</dbReference>
<dbReference type="KEGG" id="bbel:109477263"/>
<dbReference type="Proteomes" id="UP000515135">
    <property type="component" value="Unplaced"/>
</dbReference>
<evidence type="ECO:0000313" key="3">
    <source>
        <dbReference type="RefSeq" id="XP_019633906.1"/>
    </source>
</evidence>
<dbReference type="GeneID" id="109477263"/>
<gene>
    <name evidence="3" type="primary">LOC109477263</name>
</gene>
<accession>A0A6P4ZWA1</accession>
<reference evidence="3" key="1">
    <citation type="submission" date="2025-08" db="UniProtKB">
        <authorList>
            <consortium name="RefSeq"/>
        </authorList>
    </citation>
    <scope>IDENTIFICATION</scope>
    <source>
        <tissue evidence="3">Gonad</tissue>
    </source>
</reference>
<sequence>MAGLLSEESGAEEIKLELGLVQQTIKEFPGSVTPLLDFDAALKKKLKVTPEQCLQYRAQITQLQKDINSLEQEVEAQDQDILAISDQTLQCLDAELYPEAGEFQRGNFSEQIYTVDHELQMLSSLTGIQFHDNTSTVIRKEQETTVILKSLSGHSHSLSFDVQMEVEENLVQDQYSDLVRLTRGPYGEEIEFKKLQDPGACFIITCLVTLTSDPWKVIPNVTLKVKAKNQMTQLDEKLTLQTCGEVFQDMIKVLGLEQAIHAIIRTATLQDNVHTPVE</sequence>
<evidence type="ECO:0000313" key="2">
    <source>
        <dbReference type="Proteomes" id="UP000515135"/>
    </source>
</evidence>
<name>A0A6P4ZWA1_BRABE</name>
<dbReference type="InterPro" id="IPR027801">
    <property type="entry name" value="CENP-P"/>
</dbReference>
<dbReference type="GO" id="GO:0034080">
    <property type="term" value="P:CENP-A containing chromatin assembly"/>
    <property type="evidence" value="ECO:0007669"/>
    <property type="project" value="InterPro"/>
</dbReference>
<feature type="coiled-coil region" evidence="1">
    <location>
        <begin position="53"/>
        <end position="87"/>
    </location>
</feature>
<keyword evidence="2" id="KW-1185">Reference proteome</keyword>
<dbReference type="GO" id="GO:0000775">
    <property type="term" value="C:chromosome, centromeric region"/>
    <property type="evidence" value="ECO:0007669"/>
    <property type="project" value="InterPro"/>
</dbReference>